<feature type="chain" id="PRO_5006868858" evidence="3">
    <location>
        <begin position="27"/>
        <end position="179"/>
    </location>
</feature>
<keyword evidence="5" id="KW-1185">Reference proteome</keyword>
<evidence type="ECO:0000256" key="1">
    <source>
        <dbReference type="ARBA" id="ARBA00007527"/>
    </source>
</evidence>
<dbReference type="InterPro" id="IPR004947">
    <property type="entry name" value="DNase_II"/>
</dbReference>
<gene>
    <name evidence="4" type="primary">DNASE2</name>
    <name evidence="4" type="ORF">T05_12297</name>
</gene>
<sequence length="179" mass="19704">LKLGKSIKMKFTAVVCILILLKTSTAQVATCKNDRDEDTDWFFVYKPPNALNSKIIQSGPNPVWAASAQTIDQAAVHSIFRTMASFVAEHMDIKVLAYSDNPPNMPPQTVNSKAKGVLLIDNRETDAAAWFVHTVPKFLAYRGPYSWPASETAKGHMFLCVSFTEAHLNSVGMKTGLSL</sequence>
<evidence type="ECO:0000256" key="2">
    <source>
        <dbReference type="ARBA" id="ARBA00022801"/>
    </source>
</evidence>
<dbReference type="PANTHER" id="PTHR10858">
    <property type="entry name" value="DEOXYRIBONUCLEASE II"/>
    <property type="match status" value="1"/>
</dbReference>
<feature type="signal peptide" evidence="3">
    <location>
        <begin position="1"/>
        <end position="26"/>
    </location>
</feature>
<dbReference type="GO" id="GO:0006309">
    <property type="term" value="P:apoptotic DNA fragmentation"/>
    <property type="evidence" value="ECO:0007669"/>
    <property type="project" value="TreeGrafter"/>
</dbReference>
<dbReference type="GO" id="GO:0004531">
    <property type="term" value="F:deoxyribonuclease II activity"/>
    <property type="evidence" value="ECO:0007669"/>
    <property type="project" value="InterPro"/>
</dbReference>
<feature type="non-terminal residue" evidence="4">
    <location>
        <position position="179"/>
    </location>
</feature>
<comment type="caution">
    <text evidence="4">The sequence shown here is derived from an EMBL/GenBank/DDBJ whole genome shotgun (WGS) entry which is preliminary data.</text>
</comment>
<proteinExistence type="inferred from homology"/>
<evidence type="ECO:0000313" key="4">
    <source>
        <dbReference type="EMBL" id="KRX33491.1"/>
    </source>
</evidence>
<evidence type="ECO:0000256" key="3">
    <source>
        <dbReference type="SAM" id="SignalP"/>
    </source>
</evidence>
<feature type="non-terminal residue" evidence="4">
    <location>
        <position position="1"/>
    </location>
</feature>
<dbReference type="Proteomes" id="UP000055048">
    <property type="component" value="Unassembled WGS sequence"/>
</dbReference>
<dbReference type="Pfam" id="PF03265">
    <property type="entry name" value="DNase_II"/>
    <property type="match status" value="1"/>
</dbReference>
<dbReference type="PANTHER" id="PTHR10858:SF23">
    <property type="entry name" value="DEOXYRIBONUCLEASE II"/>
    <property type="match status" value="1"/>
</dbReference>
<name>A0A0V0T4T6_9BILA</name>
<keyword evidence="3" id="KW-0732">Signal</keyword>
<comment type="similarity">
    <text evidence="1">Belongs to the DNase II family.</text>
</comment>
<dbReference type="AlphaFoldDB" id="A0A0V0T4T6"/>
<dbReference type="EMBL" id="JYDJ01000785">
    <property type="protein sequence ID" value="KRX33491.1"/>
    <property type="molecule type" value="Genomic_DNA"/>
</dbReference>
<evidence type="ECO:0000313" key="5">
    <source>
        <dbReference type="Proteomes" id="UP000055048"/>
    </source>
</evidence>
<organism evidence="4 5">
    <name type="scientific">Trichinella murrelli</name>
    <dbReference type="NCBI Taxonomy" id="144512"/>
    <lineage>
        <taxon>Eukaryota</taxon>
        <taxon>Metazoa</taxon>
        <taxon>Ecdysozoa</taxon>
        <taxon>Nematoda</taxon>
        <taxon>Enoplea</taxon>
        <taxon>Dorylaimia</taxon>
        <taxon>Trichinellida</taxon>
        <taxon>Trichinellidae</taxon>
        <taxon>Trichinella</taxon>
    </lineage>
</organism>
<dbReference type="CDD" id="cd09120">
    <property type="entry name" value="PLDc_DNaseII_1"/>
    <property type="match status" value="1"/>
</dbReference>
<accession>A0A0V0T4T6</accession>
<protein>
    <submittedName>
        <fullName evidence="4">Deoxyribonuclease-2-alpha</fullName>
    </submittedName>
</protein>
<reference evidence="4 5" key="1">
    <citation type="submission" date="2015-01" db="EMBL/GenBank/DDBJ databases">
        <title>Evolution of Trichinella species and genotypes.</title>
        <authorList>
            <person name="Korhonen P.K."/>
            <person name="Edoardo P."/>
            <person name="Giuseppe L.R."/>
            <person name="Gasser R.B."/>
        </authorList>
    </citation>
    <scope>NUCLEOTIDE SEQUENCE [LARGE SCALE GENOMIC DNA]</scope>
    <source>
        <strain evidence="4">ISS417</strain>
    </source>
</reference>
<keyword evidence="2" id="KW-0378">Hydrolase</keyword>